<dbReference type="Pfam" id="PF00893">
    <property type="entry name" value="Multi_Drug_Res"/>
    <property type="match status" value="1"/>
</dbReference>
<gene>
    <name evidence="9" type="ORF">CGZ94_15395</name>
</gene>
<dbReference type="Gene3D" id="1.10.3730.20">
    <property type="match status" value="1"/>
</dbReference>
<keyword evidence="10" id="KW-1185">Reference proteome</keyword>
<comment type="similarity">
    <text evidence="7">Belongs to the drug/metabolite transporter (DMT) superfamily. Small multidrug resistance (SMR) (TC 2.A.7.1) family.</text>
</comment>
<dbReference type="SUPFAM" id="SSF103481">
    <property type="entry name" value="Multidrug resistance efflux transporter EmrE"/>
    <property type="match status" value="1"/>
</dbReference>
<evidence type="ECO:0000256" key="5">
    <source>
        <dbReference type="ARBA" id="ARBA00022989"/>
    </source>
</evidence>
<evidence type="ECO:0000313" key="9">
    <source>
        <dbReference type="EMBL" id="OYO11786.1"/>
    </source>
</evidence>
<feature type="transmembrane region" description="Helical" evidence="8">
    <location>
        <begin position="57"/>
        <end position="78"/>
    </location>
</feature>
<dbReference type="Proteomes" id="UP000215896">
    <property type="component" value="Unassembled WGS sequence"/>
</dbReference>
<evidence type="ECO:0000256" key="8">
    <source>
        <dbReference type="SAM" id="Phobius"/>
    </source>
</evidence>
<comment type="subcellular location">
    <subcellularLocation>
        <location evidence="1 7">Cell membrane</location>
        <topology evidence="1 7">Multi-pass membrane protein</topology>
    </subcellularLocation>
</comment>
<dbReference type="InterPro" id="IPR045324">
    <property type="entry name" value="Small_multidrug_res"/>
</dbReference>
<keyword evidence="2" id="KW-0813">Transport</keyword>
<keyword evidence="4 7" id="KW-0812">Transmembrane</keyword>
<proteinExistence type="inferred from homology"/>
<evidence type="ECO:0000256" key="4">
    <source>
        <dbReference type="ARBA" id="ARBA00022692"/>
    </source>
</evidence>
<evidence type="ECO:0000256" key="2">
    <source>
        <dbReference type="ARBA" id="ARBA00022448"/>
    </source>
</evidence>
<evidence type="ECO:0000256" key="1">
    <source>
        <dbReference type="ARBA" id="ARBA00004651"/>
    </source>
</evidence>
<dbReference type="GO" id="GO:0005886">
    <property type="term" value="C:plasma membrane"/>
    <property type="evidence" value="ECO:0007669"/>
    <property type="project" value="UniProtKB-SubCell"/>
</dbReference>
<dbReference type="OrthoDB" id="21828at2"/>
<dbReference type="PANTHER" id="PTHR30561:SF0">
    <property type="entry name" value="GUANIDINIUM EXPORTER"/>
    <property type="match status" value="1"/>
</dbReference>
<comment type="caution">
    <text evidence="9">The sequence shown here is derived from an EMBL/GenBank/DDBJ whole genome shotgun (WGS) entry which is preliminary data.</text>
</comment>
<dbReference type="EMBL" id="NMVO01000015">
    <property type="protein sequence ID" value="OYO11786.1"/>
    <property type="molecule type" value="Genomic_DNA"/>
</dbReference>
<evidence type="ECO:0000256" key="7">
    <source>
        <dbReference type="RuleBase" id="RU003942"/>
    </source>
</evidence>
<feature type="transmembrane region" description="Helical" evidence="8">
    <location>
        <begin position="84"/>
        <end position="102"/>
    </location>
</feature>
<keyword evidence="6 8" id="KW-0472">Membrane</keyword>
<keyword evidence="5 8" id="KW-1133">Transmembrane helix</keyword>
<evidence type="ECO:0000256" key="6">
    <source>
        <dbReference type="ARBA" id="ARBA00023136"/>
    </source>
</evidence>
<protein>
    <submittedName>
        <fullName evidence="9">QacE family quaternary ammonium compound efflux SMR transporter</fullName>
    </submittedName>
</protein>
<dbReference type="RefSeq" id="WP_094357334.1">
    <property type="nucleotide sequence ID" value="NZ_NMVK01000011.1"/>
</dbReference>
<dbReference type="AlphaFoldDB" id="A0A255GBK7"/>
<evidence type="ECO:0000256" key="3">
    <source>
        <dbReference type="ARBA" id="ARBA00022475"/>
    </source>
</evidence>
<dbReference type="GO" id="GO:0022857">
    <property type="term" value="F:transmembrane transporter activity"/>
    <property type="evidence" value="ECO:0007669"/>
    <property type="project" value="InterPro"/>
</dbReference>
<name>A0A255GBK7_9ACTN</name>
<accession>A0A255GBK7</accession>
<organism evidence="9 10">
    <name type="scientific">Enemella evansiae</name>
    <dbReference type="NCBI Taxonomy" id="2016499"/>
    <lineage>
        <taxon>Bacteria</taxon>
        <taxon>Bacillati</taxon>
        <taxon>Actinomycetota</taxon>
        <taxon>Actinomycetes</taxon>
        <taxon>Propionibacteriales</taxon>
        <taxon>Propionibacteriaceae</taxon>
        <taxon>Enemella</taxon>
    </lineage>
</organism>
<dbReference type="InterPro" id="IPR000390">
    <property type="entry name" value="Small_drug/metabolite_transptr"/>
</dbReference>
<keyword evidence="3" id="KW-1003">Cell membrane</keyword>
<accession>A0A4R6LLI1</accession>
<evidence type="ECO:0000313" key="10">
    <source>
        <dbReference type="Proteomes" id="UP000215896"/>
    </source>
</evidence>
<dbReference type="PANTHER" id="PTHR30561">
    <property type="entry name" value="SMR FAMILY PROTON-DEPENDENT DRUG EFFLUX TRANSPORTER SUGE"/>
    <property type="match status" value="1"/>
</dbReference>
<dbReference type="InterPro" id="IPR037185">
    <property type="entry name" value="EmrE-like"/>
</dbReference>
<reference evidence="9 10" key="1">
    <citation type="submission" date="2017-07" db="EMBL/GenBank/DDBJ databases">
        <title>Draft whole genome sequences of clinical Proprionibacteriaceae strains.</title>
        <authorList>
            <person name="Bernier A.-M."/>
            <person name="Bernard K."/>
            <person name="Domingo M.-C."/>
        </authorList>
    </citation>
    <scope>NUCLEOTIDE SEQUENCE [LARGE SCALE GENOMIC DNA]</scope>
    <source>
        <strain evidence="9 10">NML 030167</strain>
    </source>
</reference>
<sequence length="103" mass="11133">MLAWGSLLLAGVFEVGMTTFLKLEQRNRNWLWAFLPCAFISFTFLDRATREIPMGTAYAIWTSMGAVGTVLVGALAFGEKLRPATVGLLGVIVALIVALKVTA</sequence>
<feature type="transmembrane region" description="Helical" evidence="8">
    <location>
        <begin position="28"/>
        <end position="45"/>
    </location>
</feature>